<name>A0A1B9F7M7_9BACT</name>
<dbReference type="Proteomes" id="UP000093080">
    <property type="component" value="Unassembled WGS sequence"/>
</dbReference>
<proteinExistence type="predicted"/>
<dbReference type="EMBL" id="MAGO01000003">
    <property type="protein sequence ID" value="OCC15922.1"/>
    <property type="molecule type" value="Genomic_DNA"/>
</dbReference>
<evidence type="ECO:0000256" key="1">
    <source>
        <dbReference type="SAM" id="MobiDB-lite"/>
    </source>
</evidence>
<keyword evidence="3" id="KW-1185">Reference proteome</keyword>
<reference evidence="2 3" key="1">
    <citation type="submission" date="2016-06" db="EMBL/GenBank/DDBJ databases">
        <title>Respiratory ammonification of nitrate coupled to the oxidation of elemental sulfur in deep-sea autotrophic thermophilic bacteria.</title>
        <authorList>
            <person name="Slobodkina G.B."/>
            <person name="Mardanov A.V."/>
            <person name="Ravin N.V."/>
            <person name="Frolova A.A."/>
            <person name="Viryasiv M.B."/>
            <person name="Chernyh N.A."/>
            <person name="Bonch-Osmolovskaya E.A."/>
            <person name="Slobodkin A.I."/>
        </authorList>
    </citation>
    <scope>NUCLEOTIDE SEQUENCE [LARGE SCALE GENOMIC DNA]</scope>
    <source>
        <strain evidence="2 3">S69</strain>
    </source>
</reference>
<feature type="compositionally biased region" description="Basic and acidic residues" evidence="1">
    <location>
        <begin position="33"/>
        <end position="48"/>
    </location>
</feature>
<evidence type="ECO:0000313" key="2">
    <source>
        <dbReference type="EMBL" id="OCC15922.1"/>
    </source>
</evidence>
<dbReference type="AlphaFoldDB" id="A0A1B9F7M7"/>
<feature type="region of interest" description="Disordered" evidence="1">
    <location>
        <begin position="20"/>
        <end position="48"/>
    </location>
</feature>
<protein>
    <submittedName>
        <fullName evidence="2">Uncharacterized protein</fullName>
    </submittedName>
</protein>
<comment type="caution">
    <text evidence="2">The sequence shown here is derived from an EMBL/GenBank/DDBJ whole genome shotgun (WGS) entry which is preliminary data.</text>
</comment>
<evidence type="ECO:0000313" key="3">
    <source>
        <dbReference type="Proteomes" id="UP000093080"/>
    </source>
</evidence>
<gene>
    <name evidence="2" type="ORF">DBT_0847</name>
</gene>
<organism evidence="2 3">
    <name type="scientific">Dissulfuribacter thermophilus</name>
    <dbReference type="NCBI Taxonomy" id="1156395"/>
    <lineage>
        <taxon>Bacteria</taxon>
        <taxon>Pseudomonadati</taxon>
        <taxon>Thermodesulfobacteriota</taxon>
        <taxon>Dissulfuribacteria</taxon>
        <taxon>Dissulfuribacterales</taxon>
        <taxon>Dissulfuribacteraceae</taxon>
        <taxon>Dissulfuribacter</taxon>
    </lineage>
</organism>
<accession>A0A1B9F7M7</accession>
<sequence>MPKIRGARGEDVLRYFEPRATKKIGQNRQSRRAAKEGKKSMNFEAPKR</sequence>
<dbReference type="STRING" id="1156395.DBT_0847"/>